<dbReference type="Gene3D" id="3.10.100.10">
    <property type="entry name" value="Mannose-Binding Protein A, subunit A"/>
    <property type="match status" value="1"/>
</dbReference>
<evidence type="ECO:0000313" key="2">
    <source>
        <dbReference type="EMBL" id="KAL2084683.1"/>
    </source>
</evidence>
<dbReference type="Pfam" id="PF17517">
    <property type="entry name" value="IgGFc_binding"/>
    <property type="match status" value="1"/>
</dbReference>
<dbReference type="AlphaFoldDB" id="A0ABD1JBX5"/>
<evidence type="ECO:0000259" key="1">
    <source>
        <dbReference type="PROSITE" id="PS50041"/>
    </source>
</evidence>
<dbReference type="PANTHER" id="PTHR22803">
    <property type="entry name" value="MANNOSE, PHOSPHOLIPASE, LECTIN RECEPTOR RELATED"/>
    <property type="match status" value="1"/>
</dbReference>
<dbReference type="InterPro" id="IPR016187">
    <property type="entry name" value="CTDL_fold"/>
</dbReference>
<dbReference type="Pfam" id="PF00059">
    <property type="entry name" value="Lectin_C"/>
    <property type="match status" value="1"/>
</dbReference>
<gene>
    <name evidence="2" type="ORF">ACEWY4_020201</name>
</gene>
<proteinExistence type="predicted"/>
<organism evidence="2 3">
    <name type="scientific">Coilia grayii</name>
    <name type="common">Gray's grenadier anchovy</name>
    <dbReference type="NCBI Taxonomy" id="363190"/>
    <lineage>
        <taxon>Eukaryota</taxon>
        <taxon>Metazoa</taxon>
        <taxon>Chordata</taxon>
        <taxon>Craniata</taxon>
        <taxon>Vertebrata</taxon>
        <taxon>Euteleostomi</taxon>
        <taxon>Actinopterygii</taxon>
        <taxon>Neopterygii</taxon>
        <taxon>Teleostei</taxon>
        <taxon>Clupei</taxon>
        <taxon>Clupeiformes</taxon>
        <taxon>Clupeoidei</taxon>
        <taxon>Engraulidae</taxon>
        <taxon>Coilinae</taxon>
        <taxon>Coilia</taxon>
    </lineage>
</organism>
<dbReference type="CDD" id="cd00037">
    <property type="entry name" value="CLECT"/>
    <property type="match status" value="1"/>
</dbReference>
<accession>A0ABD1JBX5</accession>
<name>A0ABD1JBX5_9TELE</name>
<protein>
    <recommendedName>
        <fullName evidence="1">C-type lectin domain-containing protein</fullName>
    </recommendedName>
</protein>
<dbReference type="InterPro" id="IPR016186">
    <property type="entry name" value="C-type_lectin-like/link_sf"/>
</dbReference>
<comment type="caution">
    <text evidence="2">The sequence shown here is derived from an EMBL/GenBank/DDBJ whole genome shotgun (WGS) entry which is preliminary data.</text>
</comment>
<dbReference type="SUPFAM" id="SSF56436">
    <property type="entry name" value="C-type lectin-like"/>
    <property type="match status" value="1"/>
</dbReference>
<reference evidence="2 3" key="1">
    <citation type="submission" date="2024-09" db="EMBL/GenBank/DDBJ databases">
        <title>A chromosome-level genome assembly of Gray's grenadier anchovy, Coilia grayii.</title>
        <authorList>
            <person name="Fu Z."/>
        </authorList>
    </citation>
    <scope>NUCLEOTIDE SEQUENCE [LARGE SCALE GENOMIC DNA]</scope>
    <source>
        <strain evidence="2">G4</strain>
        <tissue evidence="2">Muscle</tissue>
    </source>
</reference>
<dbReference type="PROSITE" id="PS50041">
    <property type="entry name" value="C_TYPE_LECTIN_2"/>
    <property type="match status" value="1"/>
</dbReference>
<dbReference type="InterPro" id="IPR001304">
    <property type="entry name" value="C-type_lectin-like"/>
</dbReference>
<keyword evidence="3" id="KW-1185">Reference proteome</keyword>
<evidence type="ECO:0000313" key="3">
    <source>
        <dbReference type="Proteomes" id="UP001591681"/>
    </source>
</evidence>
<dbReference type="Proteomes" id="UP001591681">
    <property type="component" value="Unassembled WGS sequence"/>
</dbReference>
<sequence length="525" mass="58274">MTSTGILSTEHKGKLFITAFPENVAFYDPVSHGHTLVLTALLDNTVVTVTVESVVVWSRVLHAAAMRTVSLVASVELQRSALSQSSVVITSSKDIIVLSNSTRLSSTQTLVLQPVTGLGSLYYTPDLTPYGSSGNELEFKDFHGARGKIVIINSNINNVVKVSFPNQALEQEELEPFQVFQLNISDFQPVKIEAEQKVAVLLTHPCTKASFCTCKMMVIQLRPTNTWGTTFLLPDAFDNKTLTVTSDQSFTLKVQSQSNTKSPPPNSFSHFIHDLQSQHLNSSSNSSVMLIQPGHVTELVPDTLFASCLLTFNTPSKALVIVPDSKKNEVHLGEDPIGSGADWKLIDSLSYSWAEIDLSVVKNHVIWHPSTKIAVYIKDGEKWSEAVSLSTEPASQGCLLEQEFYIVDQSGTWAESISHCQDENAVLVSINSEDILQRLSKKLSNPTNEQDVWVGLRRRLVNGEWYWLNKQTMNITKWEKGQPGDSQEKFCASMSLSSPKAFSWKSRSCCDTMKPVCYKKEYFPL</sequence>
<dbReference type="InterPro" id="IPR035234">
    <property type="entry name" value="IgGFc-bd_N"/>
</dbReference>
<dbReference type="InterPro" id="IPR050111">
    <property type="entry name" value="C-type_lectin/snaclec_domain"/>
</dbReference>
<dbReference type="SMART" id="SM00034">
    <property type="entry name" value="CLECT"/>
    <property type="match status" value="1"/>
</dbReference>
<dbReference type="EMBL" id="JBHFQA010000017">
    <property type="protein sequence ID" value="KAL2084683.1"/>
    <property type="molecule type" value="Genomic_DNA"/>
</dbReference>
<feature type="domain" description="C-type lectin" evidence="1">
    <location>
        <begin position="404"/>
        <end position="518"/>
    </location>
</feature>